<dbReference type="EMBL" id="JACEIP010000008">
    <property type="protein sequence ID" value="MBA4542655.1"/>
    <property type="molecule type" value="Genomic_DNA"/>
</dbReference>
<dbReference type="Pfam" id="PF12438">
    <property type="entry name" value="DUF3679"/>
    <property type="match status" value="1"/>
</dbReference>
<dbReference type="RefSeq" id="WP_033101751.1">
    <property type="nucleotide sequence ID" value="NZ_JACEIP010000008.1"/>
</dbReference>
<organism evidence="2 3">
    <name type="scientific">Thermoactinomyces daqus</name>
    <dbReference type="NCBI Taxonomy" id="1329516"/>
    <lineage>
        <taxon>Bacteria</taxon>
        <taxon>Bacillati</taxon>
        <taxon>Bacillota</taxon>
        <taxon>Bacilli</taxon>
        <taxon>Bacillales</taxon>
        <taxon>Thermoactinomycetaceae</taxon>
        <taxon>Thermoactinomyces</taxon>
    </lineage>
</organism>
<accession>A0A7W2AHX8</accession>
<name>A0A7W2AHX8_9BACL</name>
<feature type="transmembrane region" description="Helical" evidence="1">
    <location>
        <begin position="5"/>
        <end position="22"/>
    </location>
</feature>
<keyword evidence="1" id="KW-0472">Membrane</keyword>
<dbReference type="InterPro" id="IPR020534">
    <property type="entry name" value="Uncharacterised_YqxA"/>
</dbReference>
<sequence>MRVLVQIVCMIGMLVTGIFVGIDRAEQNMQKMQGTMGAPRAIQITPQDGKIEIAVLGQVVETKNPVPKVAAKVRETVTSQQEKNGTNYLAVVGNEVGTGLKNLSRKVMNFIFALAE</sequence>
<keyword evidence="3" id="KW-1185">Reference proteome</keyword>
<comment type="caution">
    <text evidence="2">The sequence shown here is derived from an EMBL/GenBank/DDBJ whole genome shotgun (WGS) entry which is preliminary data.</text>
</comment>
<proteinExistence type="predicted"/>
<evidence type="ECO:0000313" key="3">
    <source>
        <dbReference type="Proteomes" id="UP000530514"/>
    </source>
</evidence>
<dbReference type="OrthoDB" id="2990167at2"/>
<reference evidence="2 3" key="1">
    <citation type="submission" date="2020-07" db="EMBL/GenBank/DDBJ databases">
        <authorList>
            <person name="Feng H."/>
        </authorList>
    </citation>
    <scope>NUCLEOTIDE SEQUENCE [LARGE SCALE GENOMIC DNA]</scope>
    <source>
        <strain evidence="3">s-11</strain>
    </source>
</reference>
<evidence type="ECO:0000256" key="1">
    <source>
        <dbReference type="SAM" id="Phobius"/>
    </source>
</evidence>
<evidence type="ECO:0000313" key="2">
    <source>
        <dbReference type="EMBL" id="MBA4542655.1"/>
    </source>
</evidence>
<gene>
    <name evidence="2" type="ORF">H1164_07035</name>
</gene>
<dbReference type="AlphaFoldDB" id="A0A7W2AHX8"/>
<keyword evidence="1" id="KW-0812">Transmembrane</keyword>
<keyword evidence="1" id="KW-1133">Transmembrane helix</keyword>
<protein>
    <submittedName>
        <fullName evidence="2">DUF3679 domain-containing protein</fullName>
    </submittedName>
</protein>
<dbReference type="Proteomes" id="UP000530514">
    <property type="component" value="Unassembled WGS sequence"/>
</dbReference>